<dbReference type="RefSeq" id="WP_089731918.1">
    <property type="nucleotide sequence ID" value="NZ_FNIA01000004.1"/>
</dbReference>
<dbReference type="STRING" id="996166.SAMN05192554_104143"/>
<sequence length="118" mass="12110">MYRAAIAACLVLSLVLAGCSGLVEPVEPRPSGHVQGSVVSEDSTVVSLTSSSIPEDSHVAAAVRAAVAEHERVSGGGTVAVFLNASELATAEGRLEALETSSVRYEGYVVELLLAVED</sequence>
<organism evidence="1 2">
    <name type="scientific">Haloarchaeobius iranensis</name>
    <dbReference type="NCBI Taxonomy" id="996166"/>
    <lineage>
        <taxon>Archaea</taxon>
        <taxon>Methanobacteriati</taxon>
        <taxon>Methanobacteriota</taxon>
        <taxon>Stenosarchaea group</taxon>
        <taxon>Halobacteria</taxon>
        <taxon>Halobacteriales</taxon>
        <taxon>Halorubellaceae</taxon>
        <taxon>Haloarchaeobius</taxon>
    </lineage>
</organism>
<evidence type="ECO:0000313" key="2">
    <source>
        <dbReference type="Proteomes" id="UP000199370"/>
    </source>
</evidence>
<reference evidence="1 2" key="1">
    <citation type="submission" date="2016-10" db="EMBL/GenBank/DDBJ databases">
        <authorList>
            <person name="de Groot N.N."/>
        </authorList>
    </citation>
    <scope>NUCLEOTIDE SEQUENCE [LARGE SCALE GENOMIC DNA]</scope>
    <source>
        <strain evidence="2">EB21,IBRC-M 10013,KCTC 4048</strain>
    </source>
</reference>
<dbReference type="AlphaFoldDB" id="A0A1G9UI62"/>
<protein>
    <submittedName>
        <fullName evidence="1">Uncharacterized protein</fullName>
    </submittedName>
</protein>
<dbReference type="Proteomes" id="UP000199370">
    <property type="component" value="Unassembled WGS sequence"/>
</dbReference>
<evidence type="ECO:0000313" key="1">
    <source>
        <dbReference type="EMBL" id="SDM59611.1"/>
    </source>
</evidence>
<dbReference type="PROSITE" id="PS51257">
    <property type="entry name" value="PROKAR_LIPOPROTEIN"/>
    <property type="match status" value="1"/>
</dbReference>
<gene>
    <name evidence="1" type="ORF">SAMN05192554_104143</name>
</gene>
<accession>A0A1G9UI62</accession>
<keyword evidence="2" id="KW-1185">Reference proteome</keyword>
<dbReference type="EMBL" id="FNIA01000004">
    <property type="protein sequence ID" value="SDM59611.1"/>
    <property type="molecule type" value="Genomic_DNA"/>
</dbReference>
<name>A0A1G9UI62_9EURY</name>
<proteinExistence type="predicted"/>